<feature type="region of interest" description="Disordered" evidence="1">
    <location>
        <begin position="276"/>
        <end position="347"/>
    </location>
</feature>
<dbReference type="EMBL" id="BDGU01000159">
    <property type="protein sequence ID" value="GAW03829.1"/>
    <property type="molecule type" value="Genomic_DNA"/>
</dbReference>
<evidence type="ECO:0000313" key="3">
    <source>
        <dbReference type="Proteomes" id="UP000188533"/>
    </source>
</evidence>
<evidence type="ECO:0000313" key="2">
    <source>
        <dbReference type="EMBL" id="GAW03829.1"/>
    </source>
</evidence>
<dbReference type="InterPro" id="IPR009027">
    <property type="entry name" value="Ribosomal_bL9/RNase_H1_N"/>
</dbReference>
<gene>
    <name evidence="2" type="ORF">LENED_005581</name>
</gene>
<feature type="compositionally biased region" description="Low complexity" evidence="1">
    <location>
        <begin position="337"/>
        <end position="347"/>
    </location>
</feature>
<organism evidence="2 3">
    <name type="scientific">Lentinula edodes</name>
    <name type="common">Shiitake mushroom</name>
    <name type="synonym">Lentinus edodes</name>
    <dbReference type="NCBI Taxonomy" id="5353"/>
    <lineage>
        <taxon>Eukaryota</taxon>
        <taxon>Fungi</taxon>
        <taxon>Dikarya</taxon>
        <taxon>Basidiomycota</taxon>
        <taxon>Agaricomycotina</taxon>
        <taxon>Agaricomycetes</taxon>
        <taxon>Agaricomycetidae</taxon>
        <taxon>Agaricales</taxon>
        <taxon>Marasmiineae</taxon>
        <taxon>Omphalotaceae</taxon>
        <taxon>Lentinula</taxon>
    </lineage>
</organism>
<sequence>MPDFLQAQADSNIPSFKVKVTSEWTKAFPIMGMDDDTLSSEARQRIAEQMQAQHTKVVQWFYNASDSRKRKTKPGAHIKIDPGNSTRAPQKIEIFEKLCDGAAIIQKELSEEIAQLSANGEVIDNRVRMEKRNAIRKAALANADDSTRAKVDLLYNEQILEHRSKKKQKSSTDATSLEPLHGKARAKFLKNIPTACQEFGDTISSLGSATTLTLVSARCPQNNGHVRTWGHVVGKNMAGLNFSQAYAGYHQHVVQAFAQFAADILPPIPAADLIKKDENDSVQDVDGDCSMTAESSSAPTTPTTVNSSDVALSKPPGEAALTALPPSSGSHDKIALPSRSSDSPSMPRVVDPLTALSSLSHEASICGAEIASARLPSNSSGSASTTITEGAGLMGTGGLPGVQSQAIVNTSITGEYPGVVSAFGAQNFPASTSLPMSPSSLSSQSQFGSQYALTNDFSAFAPNTYGLPSSALDDQLLWADGTLNSLNHNMMNLFMDADLGPNMMLFNDNASWNTNLFSGIDIAGLAPGSPGLLSLPSLLQQSDSTISSFHGSSLEGSLPISSSSSVQSLSPVPDPSIGISLPELSIEGTSTSIARVTGPAPNLTYENPLGATPAAIAPSSDPRSSIRKAGTKSAAAIDPAAKPRSSIASTVVSSTGNLNTSLEDSTANITGFSLAALESFQPSADASTMLPPEFTFEQMTAGYQGILDTGLSSSVRPVSKVLSPVVPPAVITPPAVTPPAVTPPAVTSPTVPPPATPSAPPLAEPKKKRGGQKGKKAKAQNTVTKQKIAPENVRIDATLEDTIVLQQLTHTIAQQTQASHDIGSQRAQYHLQSSAHPLKDAVIVPAKTVTIASAAAVNIAAAATAAHSSARSAQVEVSEGEPVEKPDTAYHHRVGKKWYSVTAGLAVGIFPSTSFAQPLVLGVSGGLMRGFPTREEAQADFDLAQKNGLLRIIQ</sequence>
<feature type="region of interest" description="Disordered" evidence="1">
    <location>
        <begin position="742"/>
        <end position="783"/>
    </location>
</feature>
<accession>A0A1Q3E9M0</accession>
<feature type="compositionally biased region" description="Pro residues" evidence="1">
    <location>
        <begin position="750"/>
        <end position="763"/>
    </location>
</feature>
<name>A0A1Q3E9M0_LENED</name>
<dbReference type="SUPFAM" id="SSF55658">
    <property type="entry name" value="L9 N-domain-like"/>
    <property type="match status" value="1"/>
</dbReference>
<feature type="compositionally biased region" description="Basic residues" evidence="1">
    <location>
        <begin position="766"/>
        <end position="778"/>
    </location>
</feature>
<evidence type="ECO:0000256" key="1">
    <source>
        <dbReference type="SAM" id="MobiDB-lite"/>
    </source>
</evidence>
<dbReference type="STRING" id="5353.A0A1Q3E9M0"/>
<dbReference type="Proteomes" id="UP000188533">
    <property type="component" value="Unassembled WGS sequence"/>
</dbReference>
<reference evidence="2 3" key="1">
    <citation type="submission" date="2016-08" db="EMBL/GenBank/DDBJ databases">
        <authorList>
            <consortium name="Lentinula edodes genome sequencing consortium"/>
            <person name="Sakamoto Y."/>
            <person name="Nakade K."/>
            <person name="Sato S."/>
            <person name="Yoshida Y."/>
            <person name="Miyazaki K."/>
            <person name="Natsume S."/>
            <person name="Konno N."/>
        </authorList>
    </citation>
    <scope>NUCLEOTIDE SEQUENCE [LARGE SCALE GENOMIC DNA]</scope>
    <source>
        <strain evidence="2 3">NBRC 111202</strain>
    </source>
</reference>
<dbReference type="InterPro" id="IPR037056">
    <property type="entry name" value="RNase_H1_N_sf"/>
</dbReference>
<keyword evidence="3" id="KW-1185">Reference proteome</keyword>
<comment type="caution">
    <text evidence="2">The sequence shown here is derived from an EMBL/GenBank/DDBJ whole genome shotgun (WGS) entry which is preliminary data.</text>
</comment>
<dbReference type="AlphaFoldDB" id="A0A1Q3E9M0"/>
<reference evidence="2 3" key="2">
    <citation type="submission" date="2017-02" db="EMBL/GenBank/DDBJ databases">
        <title>A genome survey and senescence transcriptome analysis in Lentinula edodes.</title>
        <authorList>
            <person name="Sakamoto Y."/>
            <person name="Nakade K."/>
            <person name="Sato S."/>
            <person name="Yoshida Y."/>
            <person name="Miyazaki K."/>
            <person name="Natsume S."/>
            <person name="Konno N."/>
        </authorList>
    </citation>
    <scope>NUCLEOTIDE SEQUENCE [LARGE SCALE GENOMIC DNA]</scope>
    <source>
        <strain evidence="2 3">NBRC 111202</strain>
    </source>
</reference>
<protein>
    <submittedName>
        <fullName evidence="2">Uncharacterized protein</fullName>
    </submittedName>
</protein>
<proteinExistence type="predicted"/>
<feature type="compositionally biased region" description="Low complexity" evidence="1">
    <location>
        <begin position="290"/>
        <end position="308"/>
    </location>
</feature>
<dbReference type="Gene3D" id="3.40.970.10">
    <property type="entry name" value="Ribonuclease H1, N-terminal domain"/>
    <property type="match status" value="1"/>
</dbReference>